<reference evidence="2 3" key="1">
    <citation type="submission" date="2019-10" db="EMBL/GenBank/DDBJ databases">
        <title>The Genome Sequence of Clostridium tarantellae Isolated from Fish Brain.</title>
        <authorList>
            <person name="Bano L."/>
            <person name="Kiel M."/>
            <person name="Sales G."/>
            <person name="Doxey A.C."/>
            <person name="Mansfield M.J."/>
            <person name="Schiavone M."/>
            <person name="Rossetto O."/>
            <person name="Pirazzini M."/>
            <person name="Dobrindt U."/>
            <person name="Montecucco C."/>
        </authorList>
    </citation>
    <scope>NUCLEOTIDE SEQUENCE [LARGE SCALE GENOMIC DNA]</scope>
    <source>
        <strain evidence="2 3">DSM 3997</strain>
    </source>
</reference>
<evidence type="ECO:0000313" key="3">
    <source>
        <dbReference type="Proteomes" id="UP000430345"/>
    </source>
</evidence>
<name>A0A6I1MQI3_9CLOT</name>
<dbReference type="PANTHER" id="PTHR43649:SF12">
    <property type="entry name" value="DIACETYLCHITOBIOSE BINDING PROTEIN DASA"/>
    <property type="match status" value="1"/>
</dbReference>
<accession>A0A6I1MQI3</accession>
<dbReference type="OrthoDB" id="2491264at2"/>
<evidence type="ECO:0000256" key="1">
    <source>
        <dbReference type="SAM" id="SignalP"/>
    </source>
</evidence>
<comment type="caution">
    <text evidence="2">The sequence shown here is derived from an EMBL/GenBank/DDBJ whole genome shotgun (WGS) entry which is preliminary data.</text>
</comment>
<dbReference type="Gene3D" id="3.40.190.10">
    <property type="entry name" value="Periplasmic binding protein-like II"/>
    <property type="match status" value="2"/>
</dbReference>
<dbReference type="PANTHER" id="PTHR43649">
    <property type="entry name" value="ARABINOSE-BINDING PROTEIN-RELATED"/>
    <property type="match status" value="1"/>
</dbReference>
<gene>
    <name evidence="2" type="ORF">GBZ86_11680</name>
</gene>
<sequence>MKGKILKNLSLIMTVFSTTTLLTACGNKAKLDTKVENNNINVKKDGYPVVDEEITIKTVAYTAPTNGDFNEMSMIKELEELTGVNLEFECIASNVWKEKKNLILASGKLPDLFLGGGLSDSDISKYGKQGMLIPLENLIDEYAPNLKKILDENPKIKKAITSPDGHIYTIPFIDNFKPETIPDNLFINKTWLDKLGLEIPKTTDEYYKVLKAFKEKDPNGNGKTDEIPLTYRANETFTGEFSMFGAFGVLDNKEHLMVKNDKIIFSPMEDNYKEAIKWFNKLYTEGLIDKEVFTHDGSQYTAKGKNEEMITGSFIIYADENFVGAERAANDYVVLEPLKGPNGDQLWNRYDNNLQIDKVAITNANKNPEATMRVIDEFFKEDFSLRVHWGELDKNLKKEGDSYAILPPKDGMSVDEFRFKNCPGPNAPGIMSEETYSKLKFASDKERKIERYEIYDKYANPNPLPIIRFTDEQSTEIGIIFTDIDNYVKEMKAKWITGQRSIDEDWESYKEQLKKMGIDKYINIYQDGYNQYK</sequence>
<dbReference type="InterPro" id="IPR050490">
    <property type="entry name" value="Bact_solute-bd_prot1"/>
</dbReference>
<keyword evidence="3" id="KW-1185">Reference proteome</keyword>
<protein>
    <submittedName>
        <fullName evidence="2">Extracellular solute-binding protein</fullName>
    </submittedName>
</protein>
<dbReference type="Pfam" id="PF13416">
    <property type="entry name" value="SBP_bac_8"/>
    <property type="match status" value="1"/>
</dbReference>
<organism evidence="2 3">
    <name type="scientific">Clostridium tarantellae</name>
    <dbReference type="NCBI Taxonomy" id="39493"/>
    <lineage>
        <taxon>Bacteria</taxon>
        <taxon>Bacillati</taxon>
        <taxon>Bacillota</taxon>
        <taxon>Clostridia</taxon>
        <taxon>Eubacteriales</taxon>
        <taxon>Clostridiaceae</taxon>
        <taxon>Clostridium</taxon>
    </lineage>
</organism>
<dbReference type="PROSITE" id="PS51257">
    <property type="entry name" value="PROKAR_LIPOPROTEIN"/>
    <property type="match status" value="1"/>
</dbReference>
<keyword evidence="1" id="KW-0732">Signal</keyword>
<dbReference type="SUPFAM" id="SSF53850">
    <property type="entry name" value="Periplasmic binding protein-like II"/>
    <property type="match status" value="1"/>
</dbReference>
<evidence type="ECO:0000313" key="2">
    <source>
        <dbReference type="EMBL" id="MPQ44417.1"/>
    </source>
</evidence>
<dbReference type="InterPro" id="IPR006059">
    <property type="entry name" value="SBP"/>
</dbReference>
<proteinExistence type="predicted"/>
<feature type="chain" id="PRO_5038338322" evidence="1">
    <location>
        <begin position="25"/>
        <end position="533"/>
    </location>
</feature>
<dbReference type="RefSeq" id="WP_152890871.1">
    <property type="nucleotide sequence ID" value="NZ_WHJC01000211.1"/>
</dbReference>
<dbReference type="AlphaFoldDB" id="A0A6I1MQI3"/>
<feature type="signal peptide" evidence="1">
    <location>
        <begin position="1"/>
        <end position="24"/>
    </location>
</feature>
<dbReference type="Proteomes" id="UP000430345">
    <property type="component" value="Unassembled WGS sequence"/>
</dbReference>
<dbReference type="EMBL" id="WHJC01000211">
    <property type="protein sequence ID" value="MPQ44417.1"/>
    <property type="molecule type" value="Genomic_DNA"/>
</dbReference>